<dbReference type="InterPro" id="IPR051163">
    <property type="entry name" value="Sodium:Solute_Symporter_SSF"/>
</dbReference>
<dbReference type="VEuPathDB" id="VectorBase:AATE004413"/>
<proteinExistence type="predicted"/>
<dbReference type="PANTHER" id="PTHR42985:SF2">
    <property type="entry name" value="SODIUM-DEPENDENT MULTIVITAMIN TRANSPORTER"/>
    <property type="match status" value="1"/>
</dbReference>
<keyword evidence="2" id="KW-0813">Transport</keyword>
<evidence type="ECO:0000256" key="3">
    <source>
        <dbReference type="ARBA" id="ARBA00022475"/>
    </source>
</evidence>
<evidence type="ECO:0000256" key="4">
    <source>
        <dbReference type="ARBA" id="ARBA00023053"/>
    </source>
</evidence>
<sequence length="233" mass="24631">MPHRLSVGVMRTIVRLAGCWMETPSVKDADLEADGKESEAHQLNVIKLVGTIYAVLIMGVGFIVGLLSGVIESSMLIISAIFGPLLGVFVLAMFMPWPFANWKGAAMGMVVSHLTILWIVIGRLIESSVSDALLDTSIEGCYADLLLAEKAAASNGSVLLAVALEEGGVNSIEASDLLTRISSITYMYYGVFGTVLTVLSGIVFSLATWSSQDACGGSTRPAPTVANTSVRSR</sequence>
<name>A0A182IS26_ANOAO</name>
<organism evidence="7">
    <name type="scientific">Anopheles atroparvus</name>
    <name type="common">European mosquito</name>
    <dbReference type="NCBI Taxonomy" id="41427"/>
    <lineage>
        <taxon>Eukaryota</taxon>
        <taxon>Metazoa</taxon>
        <taxon>Ecdysozoa</taxon>
        <taxon>Arthropoda</taxon>
        <taxon>Hexapoda</taxon>
        <taxon>Insecta</taxon>
        <taxon>Pterygota</taxon>
        <taxon>Neoptera</taxon>
        <taxon>Endopterygota</taxon>
        <taxon>Diptera</taxon>
        <taxon>Nematocera</taxon>
        <taxon>Culicoidea</taxon>
        <taxon>Culicidae</taxon>
        <taxon>Anophelinae</taxon>
        <taxon>Anopheles</taxon>
    </lineage>
</organism>
<keyword evidence="3" id="KW-0472">Membrane</keyword>
<reference evidence="7" key="1">
    <citation type="submission" date="2022-08" db="UniProtKB">
        <authorList>
            <consortium name="EnsemblMetazoa"/>
        </authorList>
    </citation>
    <scope>IDENTIFICATION</scope>
    <source>
        <strain evidence="7">EBRO</strain>
    </source>
</reference>
<dbReference type="STRING" id="41427.A0A182IS26"/>
<dbReference type="InterPro" id="IPR038377">
    <property type="entry name" value="Na/Glc_symporter_sf"/>
</dbReference>
<keyword evidence="3" id="KW-1003">Cell membrane</keyword>
<evidence type="ECO:0000256" key="2">
    <source>
        <dbReference type="ARBA" id="ARBA00022448"/>
    </source>
</evidence>
<dbReference type="GO" id="GO:0006814">
    <property type="term" value="P:sodium ion transport"/>
    <property type="evidence" value="ECO:0007669"/>
    <property type="project" value="UniProtKB-KW"/>
</dbReference>
<dbReference type="EnsemblMetazoa" id="AATE004413-RA">
    <property type="protein sequence ID" value="AATE004413-PA.1"/>
    <property type="gene ID" value="AATE004413"/>
</dbReference>
<evidence type="ECO:0000313" key="7">
    <source>
        <dbReference type="EnsemblMetazoa" id="AATE004413-PA.1"/>
    </source>
</evidence>
<keyword evidence="5" id="KW-0406">Ion transport</keyword>
<accession>A0A182IS26</accession>
<evidence type="ECO:0000256" key="6">
    <source>
        <dbReference type="ARBA" id="ARBA00023201"/>
    </source>
</evidence>
<dbReference type="GO" id="GO:0015293">
    <property type="term" value="F:symporter activity"/>
    <property type="evidence" value="ECO:0007669"/>
    <property type="project" value="TreeGrafter"/>
</dbReference>
<dbReference type="AlphaFoldDB" id="A0A182IS26"/>
<evidence type="ECO:0000256" key="5">
    <source>
        <dbReference type="ARBA" id="ARBA00023065"/>
    </source>
</evidence>
<dbReference type="PANTHER" id="PTHR42985">
    <property type="entry name" value="SODIUM-COUPLED MONOCARBOXYLATE TRANSPORTER"/>
    <property type="match status" value="1"/>
</dbReference>
<comment type="subcellular location">
    <subcellularLocation>
        <location evidence="1">Cell membrane</location>
        <topology evidence="1">Multi-pass membrane protein</topology>
    </subcellularLocation>
</comment>
<protein>
    <submittedName>
        <fullName evidence="7">Uncharacterized protein</fullName>
    </submittedName>
</protein>
<dbReference type="GO" id="GO:0005886">
    <property type="term" value="C:plasma membrane"/>
    <property type="evidence" value="ECO:0007669"/>
    <property type="project" value="UniProtKB-SubCell"/>
</dbReference>
<dbReference type="Gene3D" id="1.20.1730.10">
    <property type="entry name" value="Sodium/glucose cotransporter"/>
    <property type="match status" value="1"/>
</dbReference>
<keyword evidence="6" id="KW-0739">Sodium transport</keyword>
<evidence type="ECO:0000256" key="1">
    <source>
        <dbReference type="ARBA" id="ARBA00004651"/>
    </source>
</evidence>
<keyword evidence="4" id="KW-0915">Sodium</keyword>